<dbReference type="AlphaFoldDB" id="A0A2P1P8I8"/>
<dbReference type="KEGG" id="ptc:phytr_6330"/>
<evidence type="ECO:0000313" key="2">
    <source>
        <dbReference type="EMBL" id="AVP87574.1"/>
    </source>
</evidence>
<protein>
    <submittedName>
        <fullName evidence="2">Uncharacterized protein</fullName>
    </submittedName>
</protein>
<evidence type="ECO:0000256" key="1">
    <source>
        <dbReference type="SAM" id="SignalP"/>
    </source>
</evidence>
<dbReference type="EMBL" id="CP027845">
    <property type="protein sequence ID" value="AVP87574.1"/>
    <property type="molecule type" value="Genomic_DNA"/>
</dbReference>
<dbReference type="Proteomes" id="UP000241762">
    <property type="component" value="Chromosome"/>
</dbReference>
<evidence type="ECO:0000313" key="3">
    <source>
        <dbReference type="Proteomes" id="UP000241762"/>
    </source>
</evidence>
<keyword evidence="1" id="KW-0732">Signal</keyword>
<gene>
    <name evidence="2" type="ORF">phytr_6330</name>
</gene>
<reference evidence="2 3" key="1">
    <citation type="submission" date="2018-03" db="EMBL/GenBank/DDBJ databases">
        <title>A gene transfer event suggests a long-term partnership between eustigmatophyte algae and a novel lineage of endosymbiotic bacteria.</title>
        <authorList>
            <person name="Yurchenko T."/>
            <person name="Sevcikova T."/>
            <person name="Pribyl P."/>
            <person name="El Karkouri K."/>
            <person name="Klimes V."/>
            <person name="Amaral R."/>
            <person name="Zbrankova V."/>
            <person name="Kim E."/>
            <person name="Raoult D."/>
            <person name="Santos L.M.A."/>
            <person name="Elias M."/>
        </authorList>
    </citation>
    <scope>NUCLEOTIDE SEQUENCE [LARGE SCALE GENOMIC DNA]</scope>
    <source>
        <strain evidence="2">CCALA 838</strain>
    </source>
</reference>
<feature type="signal peptide" evidence="1">
    <location>
        <begin position="1"/>
        <end position="26"/>
    </location>
</feature>
<organism evidence="2 3">
    <name type="scientific">Candidatus Phycorickettsia trachydisci</name>
    <dbReference type="NCBI Taxonomy" id="2115978"/>
    <lineage>
        <taxon>Bacteria</taxon>
        <taxon>Pseudomonadati</taxon>
        <taxon>Pseudomonadota</taxon>
        <taxon>Alphaproteobacteria</taxon>
        <taxon>Rickettsiales</taxon>
        <taxon>Rickettsiaceae</taxon>
        <taxon>Candidatus Phycorickettsia</taxon>
    </lineage>
</organism>
<name>A0A2P1P8I8_9RICK</name>
<feature type="chain" id="PRO_5015183813" evidence="1">
    <location>
        <begin position="27"/>
        <end position="233"/>
    </location>
</feature>
<sequence length="233" mass="24717">MGNYMKNKLTKILLVSSLLASGMSFAADEGRFGLNEEATVNARKTLTSVRKIVDEAVRIVEGIIYPNLATYNVDTSAGTGILVDLVGSTATKTPTLASSLSGQFTSYTSNPYLARAAILESGLKVQMQFVDSGTGVSNANAGATFNVPIFESFYGKKIILIPIFNVKYSSGKLTIKDQEINTWECLTDADEGISTSGTTIAAGMRSVVSMGGGILGTCQYLPSTSFSTVWQTI</sequence>
<proteinExistence type="predicted"/>
<accession>A0A2P1P8I8</accession>
<keyword evidence="3" id="KW-1185">Reference proteome</keyword>